<feature type="transmembrane region" description="Helical" evidence="1">
    <location>
        <begin position="154"/>
        <end position="172"/>
    </location>
</feature>
<keyword evidence="1" id="KW-0812">Transmembrane</keyword>
<evidence type="ECO:0000256" key="1">
    <source>
        <dbReference type="SAM" id="Phobius"/>
    </source>
</evidence>
<accession>A0A9P0FME9</accession>
<keyword evidence="3" id="KW-1185">Reference proteome</keyword>
<evidence type="ECO:0000313" key="3">
    <source>
        <dbReference type="Proteomes" id="UP001154078"/>
    </source>
</evidence>
<name>A0A9P0FME9_BRAAE</name>
<feature type="transmembrane region" description="Helical" evidence="1">
    <location>
        <begin position="27"/>
        <end position="50"/>
    </location>
</feature>
<proteinExistence type="predicted"/>
<evidence type="ECO:0000313" key="2">
    <source>
        <dbReference type="EMBL" id="CAH0560018.1"/>
    </source>
</evidence>
<sequence length="180" mass="20647">MTNTLQMLRNRFLWPSKANELDPPRKFYYVAAVMAGISLISFNGSFFHFISQLTKKNYDNVDMDAASIISLTGIYFSVFFFLVKIKRLSLIYQKMSDFATYGKPPNFEKDNETLNFYSKLFSMYMFCLIVSVSLPDLGECKNAKAEKRTFSMDALTLFIGWFIALALVASGGQRIIDEVY</sequence>
<dbReference type="OrthoDB" id="6780364at2759"/>
<dbReference type="AlphaFoldDB" id="A0A9P0FME9"/>
<feature type="transmembrane region" description="Helical" evidence="1">
    <location>
        <begin position="65"/>
        <end position="85"/>
    </location>
</feature>
<dbReference type="EMBL" id="OV121138">
    <property type="protein sequence ID" value="CAH0560018.1"/>
    <property type="molecule type" value="Genomic_DNA"/>
</dbReference>
<reference evidence="2" key="1">
    <citation type="submission" date="2021-12" db="EMBL/GenBank/DDBJ databases">
        <authorList>
            <person name="King R."/>
        </authorList>
    </citation>
    <scope>NUCLEOTIDE SEQUENCE</scope>
</reference>
<protein>
    <submittedName>
        <fullName evidence="2">Uncharacterized protein</fullName>
    </submittedName>
</protein>
<keyword evidence="1" id="KW-1133">Transmembrane helix</keyword>
<gene>
    <name evidence="2" type="ORF">MELIAE_LOCUS9863</name>
</gene>
<keyword evidence="1" id="KW-0472">Membrane</keyword>
<dbReference type="Proteomes" id="UP001154078">
    <property type="component" value="Chromosome 7"/>
</dbReference>
<organism evidence="2 3">
    <name type="scientific">Brassicogethes aeneus</name>
    <name type="common">Rape pollen beetle</name>
    <name type="synonym">Meligethes aeneus</name>
    <dbReference type="NCBI Taxonomy" id="1431903"/>
    <lineage>
        <taxon>Eukaryota</taxon>
        <taxon>Metazoa</taxon>
        <taxon>Ecdysozoa</taxon>
        <taxon>Arthropoda</taxon>
        <taxon>Hexapoda</taxon>
        <taxon>Insecta</taxon>
        <taxon>Pterygota</taxon>
        <taxon>Neoptera</taxon>
        <taxon>Endopterygota</taxon>
        <taxon>Coleoptera</taxon>
        <taxon>Polyphaga</taxon>
        <taxon>Cucujiformia</taxon>
        <taxon>Nitidulidae</taxon>
        <taxon>Meligethinae</taxon>
        <taxon>Brassicogethes</taxon>
    </lineage>
</organism>